<dbReference type="EMBL" id="VWFO01000595">
    <property type="protein sequence ID" value="KAA4648044.1"/>
    <property type="molecule type" value="Genomic_DNA"/>
</dbReference>
<name>A0A642C8E1_BACOV</name>
<evidence type="ECO:0000313" key="1">
    <source>
        <dbReference type="EMBL" id="KAA4648044.1"/>
    </source>
</evidence>
<proteinExistence type="predicted"/>
<evidence type="ECO:0000313" key="2">
    <source>
        <dbReference type="Proteomes" id="UP000435985"/>
    </source>
</evidence>
<protein>
    <submittedName>
        <fullName evidence="1">Uncharacterized protein</fullName>
    </submittedName>
</protein>
<gene>
    <name evidence="1" type="ORF">F3B98_31985</name>
</gene>
<accession>A0A642C8E1</accession>
<sequence>SGGYQEPVAFYSPKYDKGNKDNALIPDFRSTLYWNPSLLTDSSGECDFLFYSADKATTYKVVIEGLTEEGEMVYETREFEIK</sequence>
<organism evidence="1 2">
    <name type="scientific">Bacteroides ovatus</name>
    <dbReference type="NCBI Taxonomy" id="28116"/>
    <lineage>
        <taxon>Bacteria</taxon>
        <taxon>Pseudomonadati</taxon>
        <taxon>Bacteroidota</taxon>
        <taxon>Bacteroidia</taxon>
        <taxon>Bacteroidales</taxon>
        <taxon>Bacteroidaceae</taxon>
        <taxon>Bacteroides</taxon>
    </lineage>
</organism>
<dbReference type="AlphaFoldDB" id="A0A642C8E1"/>
<reference evidence="1 2" key="1">
    <citation type="journal article" date="2019" name="Nat. Med.">
        <title>A library of human gut bacterial isolates paired with longitudinal multiomics data enables mechanistic microbiome research.</title>
        <authorList>
            <person name="Poyet M."/>
            <person name="Groussin M."/>
            <person name="Gibbons S.M."/>
            <person name="Avila-Pacheco J."/>
            <person name="Jiang X."/>
            <person name="Kearney S.M."/>
            <person name="Perrotta A.R."/>
            <person name="Berdy B."/>
            <person name="Zhao S."/>
            <person name="Lieberman T.D."/>
            <person name="Swanson P.K."/>
            <person name="Smith M."/>
            <person name="Roesemann S."/>
            <person name="Alexander J.E."/>
            <person name="Rich S.A."/>
            <person name="Livny J."/>
            <person name="Vlamakis H."/>
            <person name="Clish C."/>
            <person name="Bullock K."/>
            <person name="Deik A."/>
            <person name="Scott J."/>
            <person name="Pierce K.A."/>
            <person name="Xavier R.J."/>
            <person name="Alm E.J."/>
        </authorList>
    </citation>
    <scope>NUCLEOTIDE SEQUENCE [LARGE SCALE GENOMIC DNA]</scope>
    <source>
        <strain evidence="1 2">BIOML-A14</strain>
    </source>
</reference>
<comment type="caution">
    <text evidence="1">The sequence shown here is derived from an EMBL/GenBank/DDBJ whole genome shotgun (WGS) entry which is preliminary data.</text>
</comment>
<feature type="non-terminal residue" evidence="1">
    <location>
        <position position="1"/>
    </location>
</feature>
<dbReference type="Proteomes" id="UP000435985">
    <property type="component" value="Unassembled WGS sequence"/>
</dbReference>